<gene>
    <name evidence="1" type="ORF">POCTA_138.1.T0810228</name>
</gene>
<evidence type="ECO:0000313" key="2">
    <source>
        <dbReference type="Proteomes" id="UP000683925"/>
    </source>
</evidence>
<dbReference type="Proteomes" id="UP000683925">
    <property type="component" value="Unassembled WGS sequence"/>
</dbReference>
<evidence type="ECO:0000313" key="1">
    <source>
        <dbReference type="EMBL" id="CAD8183730.1"/>
    </source>
</evidence>
<reference evidence="1" key="1">
    <citation type="submission" date="2021-01" db="EMBL/GenBank/DDBJ databases">
        <authorList>
            <consortium name="Genoscope - CEA"/>
            <person name="William W."/>
        </authorList>
    </citation>
    <scope>NUCLEOTIDE SEQUENCE</scope>
</reference>
<comment type="caution">
    <text evidence="1">The sequence shown here is derived from an EMBL/GenBank/DDBJ whole genome shotgun (WGS) entry which is preliminary data.</text>
</comment>
<dbReference type="AlphaFoldDB" id="A0A8S1W2T7"/>
<dbReference type="OrthoDB" id="426518at2759"/>
<dbReference type="EMBL" id="CAJJDP010000080">
    <property type="protein sequence ID" value="CAD8183730.1"/>
    <property type="molecule type" value="Genomic_DNA"/>
</dbReference>
<keyword evidence="2" id="KW-1185">Reference proteome</keyword>
<sequence length="300" mass="35595">MLEHYIKCIMQLTRFTYYEFASKCIRKDYIFKRKNQERYWIIFQKGKVVDLYQGENTYYIIMELLKGETLYQFTKKAQLNIFQIKSIMSKTQYFQNQIQLKQLKLQILDQQFHCQCLNVRYMEPLVILHQKCSLININTGKVDILVQVLGDIFRSCQVENLYLVEIVAVMKILKNNKRQRCNNPSQELFQRYFRFVEINVVKRSQKKNSPEQTLLYSFFDDTIQGELGVADQSLHEIVRAFPLIQPMQITNSKENISDTKIFKQSSEVNPVLSKVQVPITFLRLMILIKIQGMGSDHIIE</sequence>
<name>A0A8S1W2T7_PAROT</name>
<organism evidence="1 2">
    <name type="scientific">Paramecium octaurelia</name>
    <dbReference type="NCBI Taxonomy" id="43137"/>
    <lineage>
        <taxon>Eukaryota</taxon>
        <taxon>Sar</taxon>
        <taxon>Alveolata</taxon>
        <taxon>Ciliophora</taxon>
        <taxon>Intramacronucleata</taxon>
        <taxon>Oligohymenophorea</taxon>
        <taxon>Peniculida</taxon>
        <taxon>Parameciidae</taxon>
        <taxon>Paramecium</taxon>
    </lineage>
</organism>
<protein>
    <submittedName>
        <fullName evidence="1">Uncharacterized protein</fullName>
    </submittedName>
</protein>
<proteinExistence type="predicted"/>
<accession>A0A8S1W2T7</accession>